<dbReference type="EMBL" id="NIOF01000015">
    <property type="protein sequence ID" value="OWQ84708.1"/>
    <property type="molecule type" value="Genomic_DNA"/>
</dbReference>
<dbReference type="Pfam" id="PF04536">
    <property type="entry name" value="TPM_phosphatase"/>
    <property type="match status" value="1"/>
</dbReference>
<protein>
    <recommendedName>
        <fullName evidence="1">TPM domain-containing protein</fullName>
    </recommendedName>
</protein>
<sequence>MTTSPLPSADGDTARPGRFRRFFRHRFWDEADVRRVLPAAALARLSARVTESELRHGGEIRLCVEASLPMSYLWRGAAARERALALFGKLRVWDTERNNGVLIYLLLAEHAIEIVSDRGLNRRVNAAQWQTIVDGLGQSLRGGLYEQGLIDAIRAVEGLLAEHFPPDPGALRRNELPDAVVVI</sequence>
<dbReference type="PANTHER" id="PTHR30373:SF8">
    <property type="entry name" value="BLL7265 PROTEIN"/>
    <property type="match status" value="1"/>
</dbReference>
<comment type="caution">
    <text evidence="2">The sequence shown here is derived from an EMBL/GenBank/DDBJ whole genome shotgun (WGS) entry which is preliminary data.</text>
</comment>
<evidence type="ECO:0000259" key="1">
    <source>
        <dbReference type="Pfam" id="PF04536"/>
    </source>
</evidence>
<proteinExistence type="predicted"/>
<dbReference type="OrthoDB" id="5683663at2"/>
<keyword evidence="3" id="KW-1185">Reference proteome</keyword>
<dbReference type="Proteomes" id="UP000197468">
    <property type="component" value="Unassembled WGS sequence"/>
</dbReference>
<dbReference type="AlphaFoldDB" id="A0A246IWW7"/>
<name>A0A246IWW7_9BURK</name>
<accession>A0A246IWW7</accession>
<organism evidence="2 3">
    <name type="scientific">Roseateles aquatilis</name>
    <dbReference type="NCBI Taxonomy" id="431061"/>
    <lineage>
        <taxon>Bacteria</taxon>
        <taxon>Pseudomonadati</taxon>
        <taxon>Pseudomonadota</taxon>
        <taxon>Betaproteobacteria</taxon>
        <taxon>Burkholderiales</taxon>
        <taxon>Sphaerotilaceae</taxon>
        <taxon>Roseateles</taxon>
    </lineage>
</organism>
<dbReference type="RefSeq" id="WP_088387379.1">
    <property type="nucleotide sequence ID" value="NZ_NIOF01000015.1"/>
</dbReference>
<dbReference type="Gene3D" id="3.10.310.50">
    <property type="match status" value="1"/>
</dbReference>
<evidence type="ECO:0000313" key="2">
    <source>
        <dbReference type="EMBL" id="OWQ84708.1"/>
    </source>
</evidence>
<evidence type="ECO:0000313" key="3">
    <source>
        <dbReference type="Proteomes" id="UP000197468"/>
    </source>
</evidence>
<dbReference type="InterPro" id="IPR007621">
    <property type="entry name" value="TPM_dom"/>
</dbReference>
<gene>
    <name evidence="2" type="ORF">CDN99_23525</name>
</gene>
<dbReference type="PANTHER" id="PTHR30373">
    <property type="entry name" value="UPF0603 PROTEIN YGCG"/>
    <property type="match status" value="1"/>
</dbReference>
<reference evidence="2 3" key="1">
    <citation type="journal article" date="2008" name="Int. J. Syst. Evol. Microbiol.">
        <title>Description of Roseateles aquatilis sp. nov. and Roseateles terrae sp. nov., in the class Betaproteobacteria, and emended description of the genus Roseateles.</title>
        <authorList>
            <person name="Gomila M."/>
            <person name="Bowien B."/>
            <person name="Falsen E."/>
            <person name="Moore E.R."/>
            <person name="Lalucat J."/>
        </authorList>
    </citation>
    <scope>NUCLEOTIDE SEQUENCE [LARGE SCALE GENOMIC DNA]</scope>
    <source>
        <strain evidence="2 3">CCUG 48205</strain>
    </source>
</reference>
<feature type="domain" description="TPM" evidence="1">
    <location>
        <begin position="34"/>
        <end position="157"/>
    </location>
</feature>